<dbReference type="NCBIfam" id="TIGR00492">
    <property type="entry name" value="alr"/>
    <property type="match status" value="1"/>
</dbReference>
<dbReference type="RefSeq" id="WP_119330155.1">
    <property type="nucleotide sequence ID" value="NZ_JBHSJH010000002.1"/>
</dbReference>
<dbReference type="SUPFAM" id="SSF51419">
    <property type="entry name" value="PLP-binding barrel"/>
    <property type="match status" value="1"/>
</dbReference>
<feature type="binding site" evidence="4">
    <location>
        <position position="305"/>
    </location>
    <ligand>
        <name>substrate</name>
    </ligand>
</feature>
<comment type="caution">
    <text evidence="6">The sequence shown here is derived from an EMBL/GenBank/DDBJ whole genome shotgun (WGS) entry which is preliminary data.</text>
</comment>
<reference evidence="7" key="1">
    <citation type="journal article" date="2019" name="Int. J. Syst. Evol. Microbiol.">
        <title>The Global Catalogue of Microorganisms (GCM) 10K type strain sequencing project: providing services to taxonomists for standard genome sequencing and annotation.</title>
        <authorList>
            <consortium name="The Broad Institute Genomics Platform"/>
            <consortium name="The Broad Institute Genome Sequencing Center for Infectious Disease"/>
            <person name="Wu L."/>
            <person name="Ma J."/>
        </authorList>
    </citation>
    <scope>NUCLEOTIDE SEQUENCE [LARGE SCALE GENOMIC DNA]</scope>
    <source>
        <strain evidence="7">CGMCC 1.13718</strain>
    </source>
</reference>
<dbReference type="HAMAP" id="MF_01201">
    <property type="entry name" value="Ala_racemase"/>
    <property type="match status" value="1"/>
</dbReference>
<keyword evidence="2 4" id="KW-0663">Pyridoxal phosphate</keyword>
<dbReference type="PANTHER" id="PTHR30511:SF0">
    <property type="entry name" value="ALANINE RACEMASE, CATABOLIC-RELATED"/>
    <property type="match status" value="1"/>
</dbReference>
<accession>A0ABV9TCB8</accession>
<comment type="catalytic activity">
    <reaction evidence="4">
        <text>L-alanine = D-alanine</text>
        <dbReference type="Rhea" id="RHEA:20249"/>
        <dbReference type="ChEBI" id="CHEBI:57416"/>
        <dbReference type="ChEBI" id="CHEBI:57972"/>
        <dbReference type="EC" id="5.1.1.1"/>
    </reaction>
</comment>
<evidence type="ECO:0000313" key="7">
    <source>
        <dbReference type="Proteomes" id="UP001595926"/>
    </source>
</evidence>
<dbReference type="InterPro" id="IPR009006">
    <property type="entry name" value="Ala_racemase/Decarboxylase_C"/>
</dbReference>
<dbReference type="PRINTS" id="PR00992">
    <property type="entry name" value="ALARACEMASE"/>
</dbReference>
<dbReference type="SMART" id="SM01005">
    <property type="entry name" value="Ala_racemase_C"/>
    <property type="match status" value="1"/>
</dbReference>
<comment type="pathway">
    <text evidence="4">Amino-acid biosynthesis; D-alanine biosynthesis; D-alanine from L-alanine: step 1/1.</text>
</comment>
<dbReference type="EMBL" id="JBHSJH010000002">
    <property type="protein sequence ID" value="MFC4892607.1"/>
    <property type="molecule type" value="Genomic_DNA"/>
</dbReference>
<dbReference type="InterPro" id="IPR001608">
    <property type="entry name" value="Ala_racemase_N"/>
</dbReference>
<feature type="active site" description="Proton acceptor; specific for L-alanine" evidence="4">
    <location>
        <position position="257"/>
    </location>
</feature>
<name>A0ABV9TCB8_9GAMM</name>
<evidence type="ECO:0000256" key="2">
    <source>
        <dbReference type="ARBA" id="ARBA00022898"/>
    </source>
</evidence>
<comment type="function">
    <text evidence="4">Catalyzes the interconversion of L-alanine and D-alanine. May also act on other amino acids.</text>
</comment>
<feature type="modified residue" description="N6-(pyridoxal phosphate)lysine" evidence="4">
    <location>
        <position position="32"/>
    </location>
</feature>
<feature type="active site" description="Proton acceptor; specific for D-alanine" evidence="4">
    <location>
        <position position="32"/>
    </location>
</feature>
<evidence type="ECO:0000256" key="4">
    <source>
        <dbReference type="HAMAP-Rule" id="MF_01201"/>
    </source>
</evidence>
<dbReference type="SUPFAM" id="SSF50621">
    <property type="entry name" value="Alanine racemase C-terminal domain-like"/>
    <property type="match status" value="1"/>
</dbReference>
<dbReference type="InterPro" id="IPR000821">
    <property type="entry name" value="Ala_racemase"/>
</dbReference>
<keyword evidence="7" id="KW-1185">Reference proteome</keyword>
<evidence type="ECO:0000256" key="1">
    <source>
        <dbReference type="ARBA" id="ARBA00001933"/>
    </source>
</evidence>
<organism evidence="6 7">
    <name type="scientific">Pseudofrancisella aestuarii</name>
    <dbReference type="NCBI Taxonomy" id="2670347"/>
    <lineage>
        <taxon>Bacteria</taxon>
        <taxon>Pseudomonadati</taxon>
        <taxon>Pseudomonadota</taxon>
        <taxon>Gammaproteobacteria</taxon>
        <taxon>Thiotrichales</taxon>
        <taxon>Francisellaceae</taxon>
        <taxon>Pseudofrancisella</taxon>
    </lineage>
</organism>
<proteinExistence type="inferred from homology"/>
<dbReference type="Pfam" id="PF01168">
    <property type="entry name" value="Ala_racemase_N"/>
    <property type="match status" value="1"/>
</dbReference>
<dbReference type="Pfam" id="PF00842">
    <property type="entry name" value="Ala_racemase_C"/>
    <property type="match status" value="1"/>
</dbReference>
<dbReference type="PANTHER" id="PTHR30511">
    <property type="entry name" value="ALANINE RACEMASE"/>
    <property type="match status" value="1"/>
</dbReference>
<dbReference type="GO" id="GO:0008784">
    <property type="term" value="F:alanine racemase activity"/>
    <property type="evidence" value="ECO:0007669"/>
    <property type="project" value="UniProtKB-EC"/>
</dbReference>
<dbReference type="EC" id="5.1.1.1" evidence="4"/>
<dbReference type="Gene3D" id="3.20.20.10">
    <property type="entry name" value="Alanine racemase"/>
    <property type="match status" value="1"/>
</dbReference>
<dbReference type="CDD" id="cd00430">
    <property type="entry name" value="PLPDE_III_AR"/>
    <property type="match status" value="1"/>
</dbReference>
<comment type="cofactor">
    <cofactor evidence="1 4">
        <name>pyridoxal 5'-phosphate</name>
        <dbReference type="ChEBI" id="CHEBI:597326"/>
    </cofactor>
</comment>
<feature type="domain" description="Alanine racemase C-terminal" evidence="5">
    <location>
        <begin position="236"/>
        <end position="365"/>
    </location>
</feature>
<feature type="binding site" evidence="4">
    <location>
        <position position="128"/>
    </location>
    <ligand>
        <name>substrate</name>
    </ligand>
</feature>
<comment type="similarity">
    <text evidence="4">Belongs to the alanine racemase family.</text>
</comment>
<dbReference type="Gene3D" id="2.40.37.10">
    <property type="entry name" value="Lyase, Ornithine Decarboxylase, Chain A, domain 1"/>
    <property type="match status" value="1"/>
</dbReference>
<dbReference type="InterPro" id="IPR011079">
    <property type="entry name" value="Ala_racemase_C"/>
</dbReference>
<keyword evidence="3 4" id="KW-0413">Isomerase</keyword>
<sequence length="365" mass="41538">MNVLEISKDRLRANIEIIKKYIGNTKLCFPVKANAYGHGLELVVSSSCDLVDYFATANVLEALRVVKITDKPVIVFGVAEFEYIEDIVKYDLRISIQNYNDIAILEDLAKMYKKNIKVHIAVNTGMNRMGVDYTDAKRTIKRIKESDYIILEGVYSHLACADNRDHPTNKKQILRFEEIKQYTKLIDENILCHLSNSYGFLGQKNILYDMIRPGILTYGFLPYFYLDREIREIKPIARLLSKVVKVITLNEDEGVGYSVIYRGFEGEQIAVAPIGYGDGFPRELGDRGVVNINGHMYQMAGKMSMDALTISLGRNEYGVKVGDEIELISDISRNRNSAFSLAQQVLTIEYDIMSTLNDRIVRKLV</sequence>
<protein>
    <recommendedName>
        <fullName evidence="4">Alanine racemase</fullName>
        <ecNumber evidence="4">5.1.1.1</ecNumber>
    </recommendedName>
</protein>
<evidence type="ECO:0000259" key="5">
    <source>
        <dbReference type="SMART" id="SM01005"/>
    </source>
</evidence>
<dbReference type="Proteomes" id="UP001595926">
    <property type="component" value="Unassembled WGS sequence"/>
</dbReference>
<dbReference type="InterPro" id="IPR029066">
    <property type="entry name" value="PLP-binding_barrel"/>
</dbReference>
<gene>
    <name evidence="6" type="primary">alr</name>
    <name evidence="6" type="ORF">ACFPDQ_06050</name>
</gene>
<evidence type="ECO:0000256" key="3">
    <source>
        <dbReference type="ARBA" id="ARBA00023235"/>
    </source>
</evidence>
<evidence type="ECO:0000313" key="6">
    <source>
        <dbReference type="EMBL" id="MFC4892607.1"/>
    </source>
</evidence>